<gene>
    <name evidence="2" type="ORF">JKJ07_23850</name>
</gene>
<proteinExistence type="predicted"/>
<protein>
    <submittedName>
        <fullName evidence="2">Uncharacterized protein</fullName>
    </submittedName>
</protein>
<name>A0ABS1VRJ2_9ACTN</name>
<sequence length="373" mass="38623">MPRFPLVLLALAAVLLPAAAAPAVSPTARSSAPTFNGGVYAIAHRGATTYVGGTFTTATANGRTYPRERLAAFDSRTGKLLDWSPSADGVVRALAATDDSVYAAGDFHAVSGERRDSLVRIHPTNGAVRSFRHTLSGTPYALAAGNGRLYLGGSFTQVTGERRDNLAAFSLTTGRLDPRWRPVADDTVHAIAVTGPRVYLGGGFHLVGAVKGTLRLASVNGTSGVVDPAFKPRVPAEVRAIALDPTGVHVATAGRGGRAIAYSYAGALRWQRVFDGDAAAIATAGGITYVGGHFDNACLTERNGVKGGCVDGARPRFKLAAVTAKGQLASWGPKANGVIGVRVLSVNHVAGTIEAGGDFTMIDGADRRRFAAF</sequence>
<dbReference type="InterPro" id="IPR011047">
    <property type="entry name" value="Quinoprotein_ADH-like_sf"/>
</dbReference>
<evidence type="ECO:0000313" key="3">
    <source>
        <dbReference type="Proteomes" id="UP000598996"/>
    </source>
</evidence>
<evidence type="ECO:0000256" key="1">
    <source>
        <dbReference type="SAM" id="SignalP"/>
    </source>
</evidence>
<dbReference type="EMBL" id="JAENHO010000006">
    <property type="protein sequence ID" value="MBL7257336.1"/>
    <property type="molecule type" value="Genomic_DNA"/>
</dbReference>
<feature type="chain" id="PRO_5047525755" evidence="1">
    <location>
        <begin position="21"/>
        <end position="373"/>
    </location>
</feature>
<feature type="signal peptide" evidence="1">
    <location>
        <begin position="1"/>
        <end position="20"/>
    </location>
</feature>
<dbReference type="Proteomes" id="UP000598996">
    <property type="component" value="Unassembled WGS sequence"/>
</dbReference>
<organism evidence="2 3">
    <name type="scientific">Paractinoplanes lichenicola</name>
    <dbReference type="NCBI Taxonomy" id="2802976"/>
    <lineage>
        <taxon>Bacteria</taxon>
        <taxon>Bacillati</taxon>
        <taxon>Actinomycetota</taxon>
        <taxon>Actinomycetes</taxon>
        <taxon>Micromonosporales</taxon>
        <taxon>Micromonosporaceae</taxon>
        <taxon>Paractinoplanes</taxon>
    </lineage>
</organism>
<keyword evidence="1" id="KW-0732">Signal</keyword>
<keyword evidence="3" id="KW-1185">Reference proteome</keyword>
<evidence type="ECO:0000313" key="2">
    <source>
        <dbReference type="EMBL" id="MBL7257336.1"/>
    </source>
</evidence>
<comment type="caution">
    <text evidence="2">The sequence shown here is derived from an EMBL/GenBank/DDBJ whole genome shotgun (WGS) entry which is preliminary data.</text>
</comment>
<reference evidence="2 3" key="1">
    <citation type="submission" date="2021-01" db="EMBL/GenBank/DDBJ databases">
        <title>Actinoplanes sp. nov. LDG1-01 isolated from lichen.</title>
        <authorList>
            <person name="Saeng-In P."/>
            <person name="Phongsopitanun W."/>
            <person name="Kanchanasin P."/>
            <person name="Yuki M."/>
            <person name="Kudo T."/>
            <person name="Ohkuma M."/>
            <person name="Tanasupawat S."/>
        </authorList>
    </citation>
    <scope>NUCLEOTIDE SEQUENCE [LARGE SCALE GENOMIC DNA]</scope>
    <source>
        <strain evidence="2 3">LDG1-01</strain>
    </source>
</reference>
<dbReference type="Gene3D" id="2.130.10.10">
    <property type="entry name" value="YVTN repeat-like/Quinoprotein amine dehydrogenase"/>
    <property type="match status" value="1"/>
</dbReference>
<accession>A0ABS1VRJ2</accession>
<dbReference type="SUPFAM" id="SSF50998">
    <property type="entry name" value="Quinoprotein alcohol dehydrogenase-like"/>
    <property type="match status" value="1"/>
</dbReference>
<dbReference type="InterPro" id="IPR015943">
    <property type="entry name" value="WD40/YVTN_repeat-like_dom_sf"/>
</dbReference>